<reference evidence="12" key="2">
    <citation type="submission" date="2025-09" db="UniProtKB">
        <authorList>
            <consortium name="Ensembl"/>
        </authorList>
    </citation>
    <scope>IDENTIFICATION</scope>
</reference>
<dbReference type="GO" id="GO:0000981">
    <property type="term" value="F:DNA-binding transcription factor activity, RNA polymerase II-specific"/>
    <property type="evidence" value="ECO:0007669"/>
    <property type="project" value="TreeGrafter"/>
</dbReference>
<dbReference type="SMART" id="SM00692">
    <property type="entry name" value="DM3"/>
    <property type="match status" value="1"/>
</dbReference>
<proteinExistence type="inferred from homology"/>
<evidence type="ECO:0000259" key="11">
    <source>
        <dbReference type="PROSITE" id="PS50950"/>
    </source>
</evidence>
<keyword evidence="2" id="KW-0479">Metal-binding</keyword>
<dbReference type="PANTHER" id="PTHR12081:SF19">
    <property type="entry name" value="TRANSCRIPTION FACTOR E2F6"/>
    <property type="match status" value="1"/>
</dbReference>
<keyword evidence="6 8" id="KW-0238">DNA-binding</keyword>
<dbReference type="GO" id="GO:0000978">
    <property type="term" value="F:RNA polymerase II cis-regulatory region sequence-specific DNA binding"/>
    <property type="evidence" value="ECO:0007669"/>
    <property type="project" value="InterPro"/>
</dbReference>
<comment type="subcellular location">
    <subcellularLocation>
        <location evidence="9">Nucleus</location>
    </subcellularLocation>
</comment>
<evidence type="ECO:0000256" key="8">
    <source>
        <dbReference type="PROSITE-ProRule" id="PRU00309"/>
    </source>
</evidence>
<feature type="compositionally biased region" description="Acidic residues" evidence="10">
    <location>
        <begin position="86"/>
        <end position="149"/>
    </location>
</feature>
<evidence type="ECO:0000256" key="3">
    <source>
        <dbReference type="ARBA" id="ARBA00022771"/>
    </source>
</evidence>
<comment type="similarity">
    <text evidence="1 9">Belongs to the E2F/DP family.</text>
</comment>
<dbReference type="GO" id="GO:0008270">
    <property type="term" value="F:zinc ion binding"/>
    <property type="evidence" value="ECO:0007669"/>
    <property type="project" value="UniProtKB-KW"/>
</dbReference>
<evidence type="ECO:0000256" key="4">
    <source>
        <dbReference type="ARBA" id="ARBA00022833"/>
    </source>
</evidence>
<dbReference type="GO" id="GO:0046983">
    <property type="term" value="F:protein dimerization activity"/>
    <property type="evidence" value="ECO:0007669"/>
    <property type="project" value="InterPro"/>
</dbReference>
<keyword evidence="13" id="KW-1185">Reference proteome</keyword>
<dbReference type="Proteomes" id="UP000694523">
    <property type="component" value="Unplaced"/>
</dbReference>
<dbReference type="AlphaFoldDB" id="A0A8C6S8H5"/>
<dbReference type="SUPFAM" id="SSF57716">
    <property type="entry name" value="Glucocorticoid receptor-like (DNA-binding domain)"/>
    <property type="match status" value="1"/>
</dbReference>
<feature type="compositionally biased region" description="Low complexity" evidence="10">
    <location>
        <begin position="192"/>
        <end position="206"/>
    </location>
</feature>
<dbReference type="InterPro" id="IPR015633">
    <property type="entry name" value="E2F"/>
</dbReference>
<dbReference type="CDD" id="cd14660">
    <property type="entry name" value="E2F_DD"/>
    <property type="match status" value="1"/>
</dbReference>
<keyword evidence="3 8" id="KW-0863">Zinc-finger</keyword>
<keyword evidence="7 9" id="KW-0804">Transcription</keyword>
<evidence type="ECO:0000256" key="6">
    <source>
        <dbReference type="ARBA" id="ARBA00023125"/>
    </source>
</evidence>
<evidence type="ECO:0000256" key="7">
    <source>
        <dbReference type="ARBA" id="ARBA00023163"/>
    </source>
</evidence>
<dbReference type="SUPFAM" id="SSF46785">
    <property type="entry name" value="Winged helix' DNA-binding domain"/>
    <property type="match status" value="1"/>
</dbReference>
<dbReference type="Ensembl" id="ENSNMLT00000002774.1">
    <property type="protein sequence ID" value="ENSNMLP00000002417.1"/>
    <property type="gene ID" value="ENSNMLG00000001779.1"/>
</dbReference>
<dbReference type="InterPro" id="IPR003316">
    <property type="entry name" value="E2F_WHTH_DNA-bd_dom"/>
</dbReference>
<evidence type="ECO:0000256" key="5">
    <source>
        <dbReference type="ARBA" id="ARBA00023015"/>
    </source>
</evidence>
<dbReference type="GO" id="GO:0090575">
    <property type="term" value="C:RNA polymerase II transcription regulator complex"/>
    <property type="evidence" value="ECO:0007669"/>
    <property type="project" value="TreeGrafter"/>
</dbReference>
<evidence type="ECO:0000313" key="13">
    <source>
        <dbReference type="Proteomes" id="UP000694523"/>
    </source>
</evidence>
<dbReference type="InterPro" id="IPR006612">
    <property type="entry name" value="THAP_Znf"/>
</dbReference>
<name>A0A8C6S8H5_9GOBI</name>
<dbReference type="PANTHER" id="PTHR12081">
    <property type="entry name" value="TRANSCRIPTION FACTOR E2F"/>
    <property type="match status" value="1"/>
</dbReference>
<dbReference type="Gene3D" id="1.10.10.10">
    <property type="entry name" value="Winged helix-like DNA-binding domain superfamily/Winged helix DNA-binding domain"/>
    <property type="match status" value="1"/>
</dbReference>
<keyword evidence="5 9" id="KW-0805">Transcription regulation</keyword>
<dbReference type="InterPro" id="IPR036388">
    <property type="entry name" value="WH-like_DNA-bd_sf"/>
</dbReference>
<dbReference type="InterPro" id="IPR037241">
    <property type="entry name" value="E2F-DP_heterodim"/>
</dbReference>
<dbReference type="Pfam" id="PF05485">
    <property type="entry name" value="THAP"/>
    <property type="match status" value="1"/>
</dbReference>
<keyword evidence="4" id="KW-0862">Zinc</keyword>
<evidence type="ECO:0000256" key="1">
    <source>
        <dbReference type="ARBA" id="ARBA00010940"/>
    </source>
</evidence>
<dbReference type="InterPro" id="IPR036390">
    <property type="entry name" value="WH_DNA-bd_sf"/>
</dbReference>
<dbReference type="Gene3D" id="6.10.250.540">
    <property type="match status" value="1"/>
</dbReference>
<organism evidence="12 13">
    <name type="scientific">Neogobius melanostomus</name>
    <name type="common">round goby</name>
    <dbReference type="NCBI Taxonomy" id="47308"/>
    <lineage>
        <taxon>Eukaryota</taxon>
        <taxon>Metazoa</taxon>
        <taxon>Chordata</taxon>
        <taxon>Craniata</taxon>
        <taxon>Vertebrata</taxon>
        <taxon>Euteleostomi</taxon>
        <taxon>Actinopterygii</taxon>
        <taxon>Neopterygii</taxon>
        <taxon>Teleostei</taxon>
        <taxon>Neoteleostei</taxon>
        <taxon>Acanthomorphata</taxon>
        <taxon>Gobiaria</taxon>
        <taxon>Gobiiformes</taxon>
        <taxon>Gobioidei</taxon>
        <taxon>Gobiidae</taxon>
        <taxon>Benthophilinae</taxon>
        <taxon>Neogobiini</taxon>
        <taxon>Neogobius</taxon>
    </lineage>
</organism>
<evidence type="ECO:0000256" key="9">
    <source>
        <dbReference type="RuleBase" id="RU003796"/>
    </source>
</evidence>
<evidence type="ECO:0000256" key="2">
    <source>
        <dbReference type="ARBA" id="ARBA00022723"/>
    </source>
</evidence>
<feature type="region of interest" description="Disordered" evidence="10">
    <location>
        <begin position="69"/>
        <end position="270"/>
    </location>
</feature>
<feature type="domain" description="THAP-type" evidence="11">
    <location>
        <begin position="1"/>
        <end position="83"/>
    </location>
</feature>
<sequence>MVKCVVSSCLNREQLGADRGCSRAPKRFFSFPKDPARVKVWLAALREPDKRDNAENHVICEDHFLPEDVSDSGVNPDAIPIMPPCLEEELGLDAWPEDPEEDDSWAMGDEDQEEDIDEAPEEEVDEDEVDEDEVEDDEEVDDEVVDEAVDENKAEEQDDAQMVTEGSTEAADGDTAPPTDEHTEPAADVQTAPPAVEDAAPPADEVTAPPADGQTAPPADGQTAPPADGQTAPPADEATEPAAVTVKSSPAPAQPPQLSSPSKWESKTSLREDVSLTKLARSFLELLLNADGSVDVREAARTLQSPKRRVYEVTNILMGVDLLRKESVNRVRWTGKCPISSFLWGKQKMQQESEKLKRVEDALDDLIKSCAQQLFSMTDDRDNANAAFVTFADVRNLPAFQDQTVIVVKAPEETKLEVPTPKEDSIQVHLKSGSGPISVLTCDSWLDVSGKILQAFRQIQHSHIKTRPLQTESSSSQSTALSV</sequence>
<dbReference type="SMART" id="SM00980">
    <property type="entry name" value="THAP"/>
    <property type="match status" value="1"/>
</dbReference>
<dbReference type="InterPro" id="IPR032198">
    <property type="entry name" value="E2F_CC-MB"/>
</dbReference>
<dbReference type="SUPFAM" id="SSF144074">
    <property type="entry name" value="E2F-DP heterodimerization region"/>
    <property type="match status" value="1"/>
</dbReference>
<reference evidence="12" key="1">
    <citation type="submission" date="2025-08" db="UniProtKB">
        <authorList>
            <consortium name="Ensembl"/>
        </authorList>
    </citation>
    <scope>IDENTIFICATION</scope>
</reference>
<evidence type="ECO:0000313" key="12">
    <source>
        <dbReference type="Ensembl" id="ENSNMLP00000002417.1"/>
    </source>
</evidence>
<keyword evidence="9" id="KW-0539">Nucleus</keyword>
<feature type="compositionally biased region" description="Low complexity" evidence="10">
    <location>
        <begin position="231"/>
        <end position="262"/>
    </location>
</feature>
<dbReference type="Pfam" id="PF02319">
    <property type="entry name" value="WHD_E2F_TDP"/>
    <property type="match status" value="1"/>
</dbReference>
<protein>
    <recommendedName>
        <fullName evidence="11">THAP-type domain-containing protein</fullName>
    </recommendedName>
</protein>
<dbReference type="SMART" id="SM01372">
    <property type="entry name" value="E2F_TDP"/>
    <property type="match status" value="1"/>
</dbReference>
<dbReference type="Pfam" id="PF16421">
    <property type="entry name" value="E2F_CC-MB"/>
    <property type="match status" value="1"/>
</dbReference>
<evidence type="ECO:0000256" key="10">
    <source>
        <dbReference type="SAM" id="MobiDB-lite"/>
    </source>
</evidence>
<accession>A0A8C6S8H5</accession>
<dbReference type="PROSITE" id="PS50950">
    <property type="entry name" value="ZF_THAP"/>
    <property type="match status" value="1"/>
</dbReference>